<gene>
    <name evidence="6" type="ORF">EV146_11387</name>
</gene>
<dbReference type="PANTHER" id="PTHR30146">
    <property type="entry name" value="LACI-RELATED TRANSCRIPTIONAL REPRESSOR"/>
    <property type="match status" value="1"/>
</dbReference>
<evidence type="ECO:0000313" key="6">
    <source>
        <dbReference type="EMBL" id="TCN21163.1"/>
    </source>
</evidence>
<dbReference type="PROSITE" id="PS50932">
    <property type="entry name" value="HTH_LACI_2"/>
    <property type="match status" value="1"/>
</dbReference>
<dbReference type="InterPro" id="IPR046335">
    <property type="entry name" value="LacI/GalR-like_sensor"/>
</dbReference>
<dbReference type="AlphaFoldDB" id="A0A4R2B4J0"/>
<dbReference type="Gene3D" id="3.40.50.2300">
    <property type="match status" value="2"/>
</dbReference>
<reference evidence="6 7" key="1">
    <citation type="journal article" date="2015" name="Stand. Genomic Sci.">
        <title>Genomic Encyclopedia of Bacterial and Archaeal Type Strains, Phase III: the genomes of soil and plant-associated and newly described type strains.</title>
        <authorList>
            <person name="Whitman W.B."/>
            <person name="Woyke T."/>
            <person name="Klenk H.P."/>
            <person name="Zhou Y."/>
            <person name="Lilburn T.G."/>
            <person name="Beck B.J."/>
            <person name="De Vos P."/>
            <person name="Vandamme P."/>
            <person name="Eisen J.A."/>
            <person name="Garrity G."/>
            <person name="Hugenholtz P."/>
            <person name="Kyrpides N.C."/>
        </authorList>
    </citation>
    <scope>NUCLEOTIDE SEQUENCE [LARGE SCALE GENOMIC DNA]</scope>
    <source>
        <strain evidence="6 7">CV53</strain>
    </source>
</reference>
<dbReference type="SUPFAM" id="SSF53822">
    <property type="entry name" value="Periplasmic binding protein-like I"/>
    <property type="match status" value="1"/>
</dbReference>
<keyword evidence="2" id="KW-0805">Transcription regulation</keyword>
<sequence>MIRLKDIAERANVSTATVSYVLNNTGNVSDKTREKVYQVLKEMNYKPNEIARSLKIKKTSTIGVIVEDITTFYVPEIIDGINKYAEKLGFSILLVNLRIYKKLGLKLDNIEKYKDLIVSATNELLSKQVDGIIYIGVHTRDVTGLIPEINKPIIYTYCYTSSNQDSVNYDDENAAFEATKYLIHKGHSKIAIISGPVDSVPAHRRLIGYHRALMDHQISFNPAYIKTGDWEYQSGYEMAKELLKNHDPPSAIFAMSDVMAGGVLDACRELEIKVPDDLSLIGFDGQECSWYFTPKLTTMKLPLGQMGELSIKKMVERIKQLKNNENHSEKTQLLCELIERESVSCPHQ</sequence>
<dbReference type="RefSeq" id="WP_132010834.1">
    <property type="nucleotide sequence ID" value="NZ_JABUHM010000010.1"/>
</dbReference>
<protein>
    <submittedName>
        <fullName evidence="6">LacI family transcriptional regulator</fullName>
    </submittedName>
</protein>
<dbReference type="Gene3D" id="1.10.260.40">
    <property type="entry name" value="lambda repressor-like DNA-binding domains"/>
    <property type="match status" value="1"/>
</dbReference>
<comment type="caution">
    <text evidence="6">The sequence shown here is derived from an EMBL/GenBank/DDBJ whole genome shotgun (WGS) entry which is preliminary data.</text>
</comment>
<organism evidence="6 7">
    <name type="scientific">Mesobacillus foraminis</name>
    <dbReference type="NCBI Taxonomy" id="279826"/>
    <lineage>
        <taxon>Bacteria</taxon>
        <taxon>Bacillati</taxon>
        <taxon>Bacillota</taxon>
        <taxon>Bacilli</taxon>
        <taxon>Bacillales</taxon>
        <taxon>Bacillaceae</taxon>
        <taxon>Mesobacillus</taxon>
    </lineage>
</organism>
<accession>A0A4R2B4J0</accession>
<dbReference type="EMBL" id="SLVV01000013">
    <property type="protein sequence ID" value="TCN21163.1"/>
    <property type="molecule type" value="Genomic_DNA"/>
</dbReference>
<dbReference type="PROSITE" id="PS00356">
    <property type="entry name" value="HTH_LACI_1"/>
    <property type="match status" value="1"/>
</dbReference>
<keyword evidence="4" id="KW-0804">Transcription</keyword>
<dbReference type="CDD" id="cd01392">
    <property type="entry name" value="HTH_LacI"/>
    <property type="match status" value="1"/>
</dbReference>
<dbReference type="Pfam" id="PF13377">
    <property type="entry name" value="Peripla_BP_3"/>
    <property type="match status" value="1"/>
</dbReference>
<proteinExistence type="predicted"/>
<keyword evidence="1" id="KW-0678">Repressor</keyword>
<dbReference type="InterPro" id="IPR028082">
    <property type="entry name" value="Peripla_BP_I"/>
</dbReference>
<dbReference type="GO" id="GO:0000976">
    <property type="term" value="F:transcription cis-regulatory region binding"/>
    <property type="evidence" value="ECO:0007669"/>
    <property type="project" value="TreeGrafter"/>
</dbReference>
<evidence type="ECO:0000313" key="7">
    <source>
        <dbReference type="Proteomes" id="UP000295689"/>
    </source>
</evidence>
<keyword evidence="7" id="KW-1185">Reference proteome</keyword>
<dbReference type="Pfam" id="PF00356">
    <property type="entry name" value="LacI"/>
    <property type="match status" value="1"/>
</dbReference>
<dbReference type="InterPro" id="IPR010982">
    <property type="entry name" value="Lambda_DNA-bd_dom_sf"/>
</dbReference>
<evidence type="ECO:0000256" key="1">
    <source>
        <dbReference type="ARBA" id="ARBA00022491"/>
    </source>
</evidence>
<dbReference type="GO" id="GO:0003700">
    <property type="term" value="F:DNA-binding transcription factor activity"/>
    <property type="evidence" value="ECO:0007669"/>
    <property type="project" value="TreeGrafter"/>
</dbReference>
<dbReference type="PANTHER" id="PTHR30146:SF148">
    <property type="entry name" value="HTH-TYPE TRANSCRIPTIONAL REPRESSOR PURR-RELATED"/>
    <property type="match status" value="1"/>
</dbReference>
<dbReference type="CDD" id="cd06288">
    <property type="entry name" value="PBP1_sucrose_transcription_regulator"/>
    <property type="match status" value="1"/>
</dbReference>
<dbReference type="InterPro" id="IPR000843">
    <property type="entry name" value="HTH_LacI"/>
</dbReference>
<evidence type="ECO:0000256" key="4">
    <source>
        <dbReference type="ARBA" id="ARBA00023163"/>
    </source>
</evidence>
<name>A0A4R2B4J0_9BACI</name>
<feature type="domain" description="HTH lacI-type" evidence="5">
    <location>
        <begin position="2"/>
        <end position="56"/>
    </location>
</feature>
<dbReference type="SUPFAM" id="SSF47413">
    <property type="entry name" value="lambda repressor-like DNA-binding domains"/>
    <property type="match status" value="1"/>
</dbReference>
<evidence type="ECO:0000256" key="3">
    <source>
        <dbReference type="ARBA" id="ARBA00023125"/>
    </source>
</evidence>
<dbReference type="SMART" id="SM00354">
    <property type="entry name" value="HTH_LACI"/>
    <property type="match status" value="1"/>
</dbReference>
<evidence type="ECO:0000256" key="2">
    <source>
        <dbReference type="ARBA" id="ARBA00023015"/>
    </source>
</evidence>
<keyword evidence="3" id="KW-0238">DNA-binding</keyword>
<evidence type="ECO:0000259" key="5">
    <source>
        <dbReference type="PROSITE" id="PS50932"/>
    </source>
</evidence>
<dbReference type="Proteomes" id="UP000295689">
    <property type="component" value="Unassembled WGS sequence"/>
</dbReference>